<evidence type="ECO:0000256" key="1">
    <source>
        <dbReference type="SAM" id="MobiDB-lite"/>
    </source>
</evidence>
<organism evidence="2 3">
    <name type="scientific">Stachybotrys chlorohalonatus (strain IBT 40285)</name>
    <dbReference type="NCBI Taxonomy" id="1283841"/>
    <lineage>
        <taxon>Eukaryota</taxon>
        <taxon>Fungi</taxon>
        <taxon>Dikarya</taxon>
        <taxon>Ascomycota</taxon>
        <taxon>Pezizomycotina</taxon>
        <taxon>Sordariomycetes</taxon>
        <taxon>Hypocreomycetidae</taxon>
        <taxon>Hypocreales</taxon>
        <taxon>Stachybotryaceae</taxon>
        <taxon>Stachybotrys</taxon>
    </lineage>
</organism>
<dbReference type="AlphaFoldDB" id="A0A084QNJ1"/>
<evidence type="ECO:0000313" key="2">
    <source>
        <dbReference type="EMBL" id="KFA65526.1"/>
    </source>
</evidence>
<sequence>MQICRSDWLDQVTRRLASPYSTCLPSKEPRGRTNLDVRAQSSTLAFGAVNVIVYRLVRGSLMCAGLSIRNDAQCQWQRRPPVMDVPLTTTARPCLAGGSRSYPFALADSQLWPAEGPILHRLRCPQSRFHFQAGRLVPDQDPETPSSGASHPHLAWLVLPPPPPPPPPPRHRHPPPWCFLHLVLLSSPHPLLSSQPLVVLILGHLLQ</sequence>
<dbReference type="EMBL" id="KL660595">
    <property type="protein sequence ID" value="KFA65526.1"/>
    <property type="molecule type" value="Genomic_DNA"/>
</dbReference>
<dbReference type="Proteomes" id="UP000028524">
    <property type="component" value="Unassembled WGS sequence"/>
</dbReference>
<keyword evidence="3" id="KW-1185">Reference proteome</keyword>
<feature type="compositionally biased region" description="Pro residues" evidence="1">
    <location>
        <begin position="159"/>
        <end position="168"/>
    </location>
</feature>
<protein>
    <submittedName>
        <fullName evidence="2">Uncharacterized protein</fullName>
    </submittedName>
</protein>
<reference evidence="2 3" key="1">
    <citation type="journal article" date="2014" name="BMC Genomics">
        <title>Comparative genome sequencing reveals chemotype-specific gene clusters in the toxigenic black mold Stachybotrys.</title>
        <authorList>
            <person name="Semeiks J."/>
            <person name="Borek D."/>
            <person name="Otwinowski Z."/>
            <person name="Grishin N.V."/>
        </authorList>
    </citation>
    <scope>NUCLEOTIDE SEQUENCE [LARGE SCALE GENOMIC DNA]</scope>
    <source>
        <strain evidence="2 3">IBT 40285</strain>
    </source>
</reference>
<gene>
    <name evidence="2" type="ORF">S40285_10078</name>
</gene>
<dbReference type="HOGENOM" id="CLU_124036_0_0_1"/>
<evidence type="ECO:0000313" key="3">
    <source>
        <dbReference type="Proteomes" id="UP000028524"/>
    </source>
</evidence>
<accession>A0A084QNJ1</accession>
<name>A0A084QNJ1_STAC4</name>
<dbReference type="InParanoid" id="A0A084QNJ1"/>
<proteinExistence type="predicted"/>
<dbReference type="OrthoDB" id="10351203at2759"/>
<feature type="region of interest" description="Disordered" evidence="1">
    <location>
        <begin position="136"/>
        <end position="171"/>
    </location>
</feature>